<sequence length="509" mass="56252">MPHNESTSSKNTNADARRPDYNAVRTRSNEETEVDKLIQQLSTEETPTPAAGEESHQPQPTRLEQKGLNKHGMRHKISKGPGAASVAQSGGAPAFLNAKKEAAWTKNSRRPRNGYGPKTAFKKGGAGGKGVWGRLGDEMDYEEDMDAEAEDEPSEYDKQQAQKEEITTLDALRTALTPVLQEYFNHGKSAEVTRFLEATSIKPALAPMVAYVGVVVALDKKAAQREMTSHLLADLYEALLNEQQFEAAFSQLLQDLPDLTLDCPEATDVIANFTARAVADDCLAPKFLESSLEKMRGAGDGAQPAVKALEKARAMINMKHGLVRLDNVWGVAGSTRPVKQLIKKMHQILKEYMASSGDVNEALRSLRELEVPHFHHEFVYETALITMEDGSDRVFDLAVKLLKVASEELVLTVDQLTTGFHRLYEDLIDIVLDVPNAYTATEKFATQCQKEGIIPTAVLNEFPTRGRKRYVSENDGGALKEDTVAVEEFRQRVASNAAHIEEEEESDNE</sequence>
<proteinExistence type="inferred from homology"/>
<keyword evidence="4" id="KW-0963">Cytoplasm</keyword>
<dbReference type="Proteomes" id="UP000186922">
    <property type="component" value="Unassembled WGS sequence"/>
</dbReference>
<evidence type="ECO:0000256" key="5">
    <source>
        <dbReference type="ARBA" id="ARBA00022737"/>
    </source>
</evidence>
<organism evidence="9 10">
    <name type="scientific">Ramazzottius varieornatus</name>
    <name type="common">Water bear</name>
    <name type="synonym">Tardigrade</name>
    <dbReference type="NCBI Taxonomy" id="947166"/>
    <lineage>
        <taxon>Eukaryota</taxon>
        <taxon>Metazoa</taxon>
        <taxon>Ecdysozoa</taxon>
        <taxon>Tardigrada</taxon>
        <taxon>Eutardigrada</taxon>
        <taxon>Parachela</taxon>
        <taxon>Hypsibioidea</taxon>
        <taxon>Ramazzottiidae</taxon>
        <taxon>Ramazzottius</taxon>
    </lineage>
</organism>
<dbReference type="EMBL" id="BDGG01000003">
    <property type="protein sequence ID" value="GAU95660.1"/>
    <property type="molecule type" value="Genomic_DNA"/>
</dbReference>
<name>A0A1D1V417_RAMVA</name>
<gene>
    <name evidence="9" type="primary">RvY_07243-1</name>
    <name evidence="9" type="synonym">RvY_07243.1</name>
    <name evidence="9" type="ORF">RvY_07243</name>
</gene>
<protein>
    <recommendedName>
        <fullName evidence="3">Programmed cell death protein 4</fullName>
    </recommendedName>
</protein>
<feature type="compositionally biased region" description="Low complexity" evidence="7">
    <location>
        <begin position="43"/>
        <end position="52"/>
    </location>
</feature>
<dbReference type="InterPro" id="IPR039778">
    <property type="entry name" value="PDCD4"/>
</dbReference>
<dbReference type="InterPro" id="IPR003891">
    <property type="entry name" value="Initiation_fac_eIF4g_MI"/>
</dbReference>
<evidence type="ECO:0000256" key="2">
    <source>
        <dbReference type="ARBA" id="ARBA00005497"/>
    </source>
</evidence>
<dbReference type="Pfam" id="PF02847">
    <property type="entry name" value="MA3"/>
    <property type="match status" value="2"/>
</dbReference>
<keyword evidence="5" id="KW-0677">Repeat</keyword>
<dbReference type="Gene3D" id="1.25.40.180">
    <property type="match status" value="2"/>
</dbReference>
<feature type="domain" description="MI" evidence="8">
    <location>
        <begin position="171"/>
        <end position="293"/>
    </location>
</feature>
<dbReference type="OrthoDB" id="414546at2759"/>
<evidence type="ECO:0000313" key="9">
    <source>
        <dbReference type="EMBL" id="GAU95660.1"/>
    </source>
</evidence>
<evidence type="ECO:0000259" key="8">
    <source>
        <dbReference type="PROSITE" id="PS51366"/>
    </source>
</evidence>
<dbReference type="GO" id="GO:0005829">
    <property type="term" value="C:cytosol"/>
    <property type="evidence" value="ECO:0007669"/>
    <property type="project" value="TreeGrafter"/>
</dbReference>
<comment type="similarity">
    <text evidence="2">Belongs to the PDCD4 family.</text>
</comment>
<accession>A0A1D1V417</accession>
<keyword evidence="10" id="KW-1185">Reference proteome</keyword>
<feature type="compositionally biased region" description="Basic and acidic residues" evidence="7">
    <location>
        <begin position="27"/>
        <end position="36"/>
    </location>
</feature>
<feature type="compositionally biased region" description="Basic residues" evidence="7">
    <location>
        <begin position="68"/>
        <end position="78"/>
    </location>
</feature>
<evidence type="ECO:0000313" key="10">
    <source>
        <dbReference type="Proteomes" id="UP000186922"/>
    </source>
</evidence>
<dbReference type="SUPFAM" id="SSF48371">
    <property type="entry name" value="ARM repeat"/>
    <property type="match status" value="2"/>
</dbReference>
<evidence type="ECO:0000256" key="4">
    <source>
        <dbReference type="ARBA" id="ARBA00022490"/>
    </source>
</evidence>
<dbReference type="FunFam" id="1.25.40.180:FF:000008">
    <property type="entry name" value="Programmed cell death protein 4"/>
    <property type="match status" value="1"/>
</dbReference>
<dbReference type="PROSITE" id="PS51366">
    <property type="entry name" value="MI"/>
    <property type="match status" value="2"/>
</dbReference>
<reference evidence="9 10" key="1">
    <citation type="journal article" date="2016" name="Nat. Commun.">
        <title>Extremotolerant tardigrade genome and improved radiotolerance of human cultured cells by tardigrade-unique protein.</title>
        <authorList>
            <person name="Hashimoto T."/>
            <person name="Horikawa D.D."/>
            <person name="Saito Y."/>
            <person name="Kuwahara H."/>
            <person name="Kozuka-Hata H."/>
            <person name="Shin-I T."/>
            <person name="Minakuchi Y."/>
            <person name="Ohishi K."/>
            <person name="Motoyama A."/>
            <person name="Aizu T."/>
            <person name="Enomoto A."/>
            <person name="Kondo K."/>
            <person name="Tanaka S."/>
            <person name="Hara Y."/>
            <person name="Koshikawa S."/>
            <person name="Sagara H."/>
            <person name="Miura T."/>
            <person name="Yokobori S."/>
            <person name="Miyagawa K."/>
            <person name="Suzuki Y."/>
            <person name="Kubo T."/>
            <person name="Oyama M."/>
            <person name="Kohara Y."/>
            <person name="Fujiyama A."/>
            <person name="Arakawa K."/>
            <person name="Katayama T."/>
            <person name="Toyoda A."/>
            <person name="Kunieda T."/>
        </authorList>
    </citation>
    <scope>NUCLEOTIDE SEQUENCE [LARGE SCALE GENOMIC DNA]</scope>
    <source>
        <strain evidence="9 10">YOKOZUNA-1</strain>
    </source>
</reference>
<dbReference type="InterPro" id="IPR016024">
    <property type="entry name" value="ARM-type_fold"/>
</dbReference>
<dbReference type="FunFam" id="1.25.40.180:FF:000009">
    <property type="entry name" value="programmed cell death protein 4"/>
    <property type="match status" value="1"/>
</dbReference>
<keyword evidence="6" id="KW-0539">Nucleus</keyword>
<dbReference type="PANTHER" id="PTHR12626">
    <property type="entry name" value="PROGRAMMED CELL DEATH 4"/>
    <property type="match status" value="1"/>
</dbReference>
<feature type="compositionally biased region" description="Polar residues" evidence="7">
    <location>
        <begin position="1"/>
        <end position="14"/>
    </location>
</feature>
<evidence type="ECO:0000256" key="7">
    <source>
        <dbReference type="SAM" id="MobiDB-lite"/>
    </source>
</evidence>
<dbReference type="PANTHER" id="PTHR12626:SF0">
    <property type="entry name" value="PROGRAMMED CELL DEATH PROTEIN 4"/>
    <property type="match status" value="1"/>
</dbReference>
<evidence type="ECO:0000256" key="3">
    <source>
        <dbReference type="ARBA" id="ARBA00014414"/>
    </source>
</evidence>
<comment type="caution">
    <text evidence="9">The sequence shown here is derived from an EMBL/GenBank/DDBJ whole genome shotgun (WGS) entry which is preliminary data.</text>
</comment>
<evidence type="ECO:0000256" key="6">
    <source>
        <dbReference type="ARBA" id="ARBA00023242"/>
    </source>
</evidence>
<dbReference type="SMART" id="SM00544">
    <property type="entry name" value="MA3"/>
    <property type="match status" value="2"/>
</dbReference>
<dbReference type="GO" id="GO:0045892">
    <property type="term" value="P:negative regulation of DNA-templated transcription"/>
    <property type="evidence" value="ECO:0007669"/>
    <property type="project" value="InterPro"/>
</dbReference>
<feature type="domain" description="MI" evidence="8">
    <location>
        <begin position="340"/>
        <end position="464"/>
    </location>
</feature>
<feature type="region of interest" description="Disordered" evidence="7">
    <location>
        <begin position="1"/>
        <end position="90"/>
    </location>
</feature>
<evidence type="ECO:0000256" key="1">
    <source>
        <dbReference type="ARBA" id="ARBA00004496"/>
    </source>
</evidence>
<dbReference type="AlphaFoldDB" id="A0A1D1V417"/>
<dbReference type="GO" id="GO:0005634">
    <property type="term" value="C:nucleus"/>
    <property type="evidence" value="ECO:0007669"/>
    <property type="project" value="TreeGrafter"/>
</dbReference>
<dbReference type="STRING" id="947166.A0A1D1V417"/>
<comment type="subcellular location">
    <subcellularLocation>
        <location evidence="1">Cytoplasm</location>
    </subcellularLocation>
</comment>